<feature type="compositionally biased region" description="Polar residues" evidence="1">
    <location>
        <begin position="96"/>
        <end position="105"/>
    </location>
</feature>
<gene>
    <name evidence="2" type="ORF">DHEL01_v202905</name>
</gene>
<keyword evidence="3" id="KW-1185">Reference proteome</keyword>
<feature type="compositionally biased region" description="Low complexity" evidence="1">
    <location>
        <begin position="64"/>
        <end position="83"/>
    </location>
</feature>
<proteinExistence type="predicted"/>
<feature type="compositionally biased region" description="Basic and acidic residues" evidence="1">
    <location>
        <begin position="42"/>
        <end position="61"/>
    </location>
</feature>
<sequence>MCIDMGHARVIPLAPPHVLRSLAEVPSYPIDLIPASTVAPREPFRPERPSRPTHVRSEQRPARPRASSSRSLPARASNVRSSPPSSPPQPPDRSTALRSHPTTDFSVARGARHQRPRGDESLRVPVSSPGASLDPSWPPSRPGLPSITMERGRSTTQRNRRNSGDSFVSAVSAGPFDPRSISPDDFGRRASHYRPRR</sequence>
<accession>A0A2P5I8A3</accession>
<feature type="region of interest" description="Disordered" evidence="1">
    <location>
        <begin position="37"/>
        <end position="197"/>
    </location>
</feature>
<protein>
    <submittedName>
        <fullName evidence="2">Uncharacterized protein</fullName>
    </submittedName>
</protein>
<evidence type="ECO:0000313" key="3">
    <source>
        <dbReference type="Proteomes" id="UP000094444"/>
    </source>
</evidence>
<evidence type="ECO:0000313" key="2">
    <source>
        <dbReference type="EMBL" id="POS78695.1"/>
    </source>
</evidence>
<comment type="caution">
    <text evidence="2">The sequence shown here is derived from an EMBL/GenBank/DDBJ whole genome shotgun (WGS) entry which is preliminary data.</text>
</comment>
<dbReference type="Proteomes" id="UP000094444">
    <property type="component" value="Unassembled WGS sequence"/>
</dbReference>
<reference evidence="2" key="1">
    <citation type="submission" date="2017-09" db="EMBL/GenBank/DDBJ databases">
        <title>Polyketide synthases of a Diaporthe helianthi virulent isolate.</title>
        <authorList>
            <person name="Baroncelli R."/>
        </authorList>
    </citation>
    <scope>NUCLEOTIDE SEQUENCE [LARGE SCALE GENOMIC DNA]</scope>
    <source>
        <strain evidence="2">7/96</strain>
    </source>
</reference>
<dbReference type="AlphaFoldDB" id="A0A2P5I8A3"/>
<evidence type="ECO:0000256" key="1">
    <source>
        <dbReference type="SAM" id="MobiDB-lite"/>
    </source>
</evidence>
<dbReference type="EMBL" id="MAVT02000167">
    <property type="protein sequence ID" value="POS78695.1"/>
    <property type="molecule type" value="Genomic_DNA"/>
</dbReference>
<organism evidence="2 3">
    <name type="scientific">Diaporthe helianthi</name>
    <dbReference type="NCBI Taxonomy" id="158607"/>
    <lineage>
        <taxon>Eukaryota</taxon>
        <taxon>Fungi</taxon>
        <taxon>Dikarya</taxon>
        <taxon>Ascomycota</taxon>
        <taxon>Pezizomycotina</taxon>
        <taxon>Sordariomycetes</taxon>
        <taxon>Sordariomycetidae</taxon>
        <taxon>Diaporthales</taxon>
        <taxon>Diaporthaceae</taxon>
        <taxon>Diaporthe</taxon>
    </lineage>
</organism>
<name>A0A2P5I8A3_DIAHE</name>
<dbReference type="InParanoid" id="A0A2P5I8A3"/>